<dbReference type="SUPFAM" id="SSF49562">
    <property type="entry name" value="C2 domain (Calcium/lipid-binding domain, CaLB)"/>
    <property type="match status" value="1"/>
</dbReference>
<dbReference type="InterPro" id="IPR035892">
    <property type="entry name" value="C2_domain_sf"/>
</dbReference>
<dbReference type="PANTHER" id="PTHR23164:SF30">
    <property type="entry name" value="EARLY ENDOSOME ANTIGEN 1"/>
    <property type="match status" value="1"/>
</dbReference>
<dbReference type="PANTHER" id="PTHR23164">
    <property type="entry name" value="EARLY ENDOSOME ANTIGEN 1"/>
    <property type="match status" value="1"/>
</dbReference>
<dbReference type="AlphaFoldDB" id="A0A4D9D6L1"/>
<reference evidence="8 9" key="1">
    <citation type="submission" date="2019-01" db="EMBL/GenBank/DDBJ databases">
        <title>Nuclear Genome Assembly of the Microalgal Biofuel strain Nannochloropsis salina CCMP1776.</title>
        <authorList>
            <person name="Hovde B."/>
        </authorList>
    </citation>
    <scope>NUCLEOTIDE SEQUENCE [LARGE SCALE GENOMIC DNA]</scope>
    <source>
        <strain evidence="8 9">CCMP1776</strain>
    </source>
</reference>
<evidence type="ECO:0008006" key="10">
    <source>
        <dbReference type="Google" id="ProtNLM"/>
    </source>
</evidence>
<dbReference type="InterPro" id="IPR011011">
    <property type="entry name" value="Znf_FYVE_PHD"/>
</dbReference>
<feature type="region of interest" description="Disordered" evidence="5">
    <location>
        <begin position="1"/>
        <end position="43"/>
    </location>
</feature>
<dbReference type="Gene3D" id="2.60.40.150">
    <property type="entry name" value="C2 domain"/>
    <property type="match status" value="1"/>
</dbReference>
<feature type="domain" description="C2" evidence="6">
    <location>
        <begin position="164"/>
        <end position="297"/>
    </location>
</feature>
<feature type="domain" description="FYVE-type" evidence="7">
    <location>
        <begin position="48"/>
        <end position="144"/>
    </location>
</feature>
<keyword evidence="3" id="KW-0862">Zinc</keyword>
<dbReference type="InterPro" id="IPR000306">
    <property type="entry name" value="Znf_FYVE"/>
</dbReference>
<dbReference type="CDD" id="cd00030">
    <property type="entry name" value="C2"/>
    <property type="match status" value="1"/>
</dbReference>
<dbReference type="SMART" id="SM00239">
    <property type="entry name" value="C2"/>
    <property type="match status" value="1"/>
</dbReference>
<evidence type="ECO:0000256" key="2">
    <source>
        <dbReference type="ARBA" id="ARBA00022771"/>
    </source>
</evidence>
<accession>A0A4D9D6L1</accession>
<dbReference type="Gene3D" id="3.30.40.10">
    <property type="entry name" value="Zinc/RING finger domain, C3HC4 (zinc finger)"/>
    <property type="match status" value="1"/>
</dbReference>
<evidence type="ECO:0000256" key="3">
    <source>
        <dbReference type="ARBA" id="ARBA00022833"/>
    </source>
</evidence>
<dbReference type="GO" id="GO:0008270">
    <property type="term" value="F:zinc ion binding"/>
    <property type="evidence" value="ECO:0007669"/>
    <property type="project" value="UniProtKB-KW"/>
</dbReference>
<evidence type="ECO:0000256" key="1">
    <source>
        <dbReference type="ARBA" id="ARBA00022723"/>
    </source>
</evidence>
<keyword evidence="2 4" id="KW-0863">Zinc-finger</keyword>
<dbReference type="PROSITE" id="PS50178">
    <property type="entry name" value="ZF_FYVE"/>
    <property type="match status" value="1"/>
</dbReference>
<dbReference type="SMART" id="SM00064">
    <property type="entry name" value="FYVE"/>
    <property type="match status" value="1"/>
</dbReference>
<dbReference type="InterPro" id="IPR000008">
    <property type="entry name" value="C2_dom"/>
</dbReference>
<dbReference type="Pfam" id="PF00168">
    <property type="entry name" value="C2"/>
    <property type="match status" value="1"/>
</dbReference>
<feature type="compositionally biased region" description="Polar residues" evidence="5">
    <location>
        <begin position="1"/>
        <end position="23"/>
    </location>
</feature>
<evidence type="ECO:0000256" key="5">
    <source>
        <dbReference type="SAM" id="MobiDB-lite"/>
    </source>
</evidence>
<name>A0A4D9D6L1_9STRA</name>
<feature type="region of interest" description="Disordered" evidence="5">
    <location>
        <begin position="458"/>
        <end position="507"/>
    </location>
</feature>
<comment type="caution">
    <text evidence="8">The sequence shown here is derived from an EMBL/GenBank/DDBJ whole genome shotgun (WGS) entry which is preliminary data.</text>
</comment>
<gene>
    <name evidence="8" type="ORF">NSK_001434</name>
</gene>
<proteinExistence type="predicted"/>
<evidence type="ECO:0000259" key="7">
    <source>
        <dbReference type="PROSITE" id="PS50178"/>
    </source>
</evidence>
<dbReference type="InterPro" id="IPR017455">
    <property type="entry name" value="Znf_FYVE-rel"/>
</dbReference>
<keyword evidence="9" id="KW-1185">Reference proteome</keyword>
<protein>
    <recommendedName>
        <fullName evidence="10">FYVE-type domain-containing protein</fullName>
    </recommendedName>
</protein>
<dbReference type="SUPFAM" id="SSF57903">
    <property type="entry name" value="FYVE/PHD zinc finger"/>
    <property type="match status" value="1"/>
</dbReference>
<evidence type="ECO:0000259" key="6">
    <source>
        <dbReference type="PROSITE" id="PS50004"/>
    </source>
</evidence>
<organism evidence="8 9">
    <name type="scientific">Nannochloropsis salina CCMP1776</name>
    <dbReference type="NCBI Taxonomy" id="1027361"/>
    <lineage>
        <taxon>Eukaryota</taxon>
        <taxon>Sar</taxon>
        <taxon>Stramenopiles</taxon>
        <taxon>Ochrophyta</taxon>
        <taxon>Eustigmatophyceae</taxon>
        <taxon>Eustigmatales</taxon>
        <taxon>Monodopsidaceae</taxon>
        <taxon>Microchloropsis</taxon>
        <taxon>Microchloropsis salina</taxon>
    </lineage>
</organism>
<evidence type="ECO:0000313" key="8">
    <source>
        <dbReference type="EMBL" id="TFJ87100.1"/>
    </source>
</evidence>
<dbReference type="PROSITE" id="PS50004">
    <property type="entry name" value="C2"/>
    <property type="match status" value="1"/>
</dbReference>
<dbReference type="Pfam" id="PF01363">
    <property type="entry name" value="FYVE"/>
    <property type="match status" value="1"/>
</dbReference>
<keyword evidence="1" id="KW-0479">Metal-binding</keyword>
<dbReference type="OrthoDB" id="79871at2759"/>
<evidence type="ECO:0000313" key="9">
    <source>
        <dbReference type="Proteomes" id="UP000355283"/>
    </source>
</evidence>
<evidence type="ECO:0000256" key="4">
    <source>
        <dbReference type="PROSITE-ProRule" id="PRU00091"/>
    </source>
</evidence>
<dbReference type="Proteomes" id="UP000355283">
    <property type="component" value="Unassembled WGS sequence"/>
</dbReference>
<sequence>MSASSVSADAGPTSGSQGNRGSQTSPTRPSRLSQRRRARNDKSHWLADEKVTECMLCNRSFTVTFRKHHCRSCGKVICQHCSSYVGSEYVFEDSTVGENPSYLLAQNTRRRITEKSSIALKLLRAAAPPPASIRVCPPCADSISRVAVIRATPLKEKKLEDVVKDTPVCVYALYPRTEELYIGSLSVVCIQARDLAGSNGQGLTNPYVALTLTGYTLSRGQEWPKTMRTGRKTSPRYATLDPVWGGEERFYLRVPRAEAVLRLEMCDWGLGVTDGSLGQAEIPLANLLHQRKVDCWVPLASSSGRGGAGEVRLVLQYKFNRAGEVFSRFWPEPPCVKELPEFSLPRTYKHITDLVEDSKPLMELLHWARRVLDWEHPAETLFVYGVVVALTLSPRYVFSFLHLVLLRYVLLAWVARQGRQHERDVAETAEKSMTVRALLRKRRQEGRGLLGRLLSTPMEGRRRRRTSSQGGTGGSSFGASIKGDACQSGGGEGTLSKRLPRLAAGSK</sequence>
<dbReference type="InterPro" id="IPR013083">
    <property type="entry name" value="Znf_RING/FYVE/PHD"/>
</dbReference>
<dbReference type="EMBL" id="SDOX01000006">
    <property type="protein sequence ID" value="TFJ87100.1"/>
    <property type="molecule type" value="Genomic_DNA"/>
</dbReference>